<dbReference type="PIRSF" id="PIRSF000408">
    <property type="entry name" value="Alkyltransferas_AdaA"/>
    <property type="match status" value="1"/>
</dbReference>
<proteinExistence type="predicted"/>
<protein>
    <submittedName>
        <fullName evidence="8">AraC family transcriptional regulator</fullName>
    </submittedName>
</protein>
<keyword evidence="6" id="KW-0804">Transcription</keyword>
<dbReference type="InterPro" id="IPR004026">
    <property type="entry name" value="Ada_DNA_repair_Zn-bd"/>
</dbReference>
<dbReference type="PANTHER" id="PTHR43280">
    <property type="entry name" value="ARAC-FAMILY TRANSCRIPTIONAL REGULATOR"/>
    <property type="match status" value="1"/>
</dbReference>
<dbReference type="Gene3D" id="1.10.10.60">
    <property type="entry name" value="Homeodomain-like"/>
    <property type="match status" value="2"/>
</dbReference>
<accession>A0ABQ6GEA7</accession>
<comment type="caution">
    <text evidence="8">The sequence shown here is derived from an EMBL/GenBank/DDBJ whole genome shotgun (WGS) entry which is preliminary data.</text>
</comment>
<dbReference type="PROSITE" id="PS01124">
    <property type="entry name" value="HTH_ARAC_FAMILY_2"/>
    <property type="match status" value="1"/>
</dbReference>
<organism evidence="8 9">
    <name type="scientific">Paenibacillus glycanilyticus</name>
    <dbReference type="NCBI Taxonomy" id="126569"/>
    <lineage>
        <taxon>Bacteria</taxon>
        <taxon>Bacillati</taxon>
        <taxon>Bacillota</taxon>
        <taxon>Bacilli</taxon>
        <taxon>Bacillales</taxon>
        <taxon>Paenibacillaceae</taxon>
        <taxon>Paenibacillus</taxon>
    </lineage>
</organism>
<evidence type="ECO:0000256" key="1">
    <source>
        <dbReference type="ARBA" id="ARBA00001947"/>
    </source>
</evidence>
<keyword evidence="4" id="KW-0238">DNA-binding</keyword>
<dbReference type="InterPro" id="IPR035451">
    <property type="entry name" value="Ada-like_dom_sf"/>
</dbReference>
<dbReference type="InterPro" id="IPR018060">
    <property type="entry name" value="HTH_AraC"/>
</dbReference>
<evidence type="ECO:0000313" key="8">
    <source>
        <dbReference type="EMBL" id="GLX68820.1"/>
    </source>
</evidence>
<dbReference type="InterPro" id="IPR020449">
    <property type="entry name" value="Tscrpt_reg_AraC-type_HTH"/>
</dbReference>
<dbReference type="EMBL" id="BSSQ01000013">
    <property type="protein sequence ID" value="GLX68820.1"/>
    <property type="molecule type" value="Genomic_DNA"/>
</dbReference>
<dbReference type="PANTHER" id="PTHR43280:SF28">
    <property type="entry name" value="HTH-TYPE TRANSCRIPTIONAL ACTIVATOR RHAS"/>
    <property type="match status" value="1"/>
</dbReference>
<keyword evidence="9" id="KW-1185">Reference proteome</keyword>
<dbReference type="Gene3D" id="3.40.10.10">
    <property type="entry name" value="DNA Methylphosphotriester Repair Domain"/>
    <property type="match status" value="1"/>
</dbReference>
<gene>
    <name evidence="8" type="ORF">MU1_31650</name>
</gene>
<dbReference type="RefSeq" id="WP_284239603.1">
    <property type="nucleotide sequence ID" value="NZ_BSSQ01000013.1"/>
</dbReference>
<dbReference type="InterPro" id="IPR009057">
    <property type="entry name" value="Homeodomain-like_sf"/>
</dbReference>
<evidence type="ECO:0000256" key="2">
    <source>
        <dbReference type="ARBA" id="ARBA00022603"/>
    </source>
</evidence>
<keyword evidence="2" id="KW-0489">Methyltransferase</keyword>
<dbReference type="Pfam" id="PF02805">
    <property type="entry name" value="Ada_Zn_binding"/>
    <property type="match status" value="1"/>
</dbReference>
<evidence type="ECO:0000256" key="5">
    <source>
        <dbReference type="ARBA" id="ARBA00023159"/>
    </source>
</evidence>
<keyword evidence="2" id="KW-0808">Transferase</keyword>
<dbReference type="SMART" id="SM00342">
    <property type="entry name" value="HTH_ARAC"/>
    <property type="match status" value="1"/>
</dbReference>
<sequence length="192" mass="21579">MGNTEAVNAGNIPEDKWLAVLSNDSSYDGQWYYGVTTTGIFCRPSCKSKPPNRSHVRIFQTASDAESELFRPCKRCKPAERHLPDEEWATHARVYIQTHYREPLTLSHLADALHLSPYHLQRTFKRLTGSTPAAYIQQIRMQEAMKLLASTNLPVTDIAGQVGYANAAHFATRFQGATGLTPTQYRGEKQKP</sequence>
<reference evidence="8 9" key="1">
    <citation type="submission" date="2023-03" db="EMBL/GenBank/DDBJ databases">
        <title>Draft genome sequence of the bacteria which degrade cell wall of Tricholomamatutake.</title>
        <authorList>
            <person name="Konishi Y."/>
            <person name="Fukuta Y."/>
            <person name="Shirasaka N."/>
        </authorList>
    </citation>
    <scope>NUCLEOTIDE SEQUENCE [LARGE SCALE GENOMIC DNA]</scope>
    <source>
        <strain evidence="9">mu1</strain>
    </source>
</reference>
<dbReference type="PRINTS" id="PR00032">
    <property type="entry name" value="HTHARAC"/>
</dbReference>
<keyword evidence="3" id="KW-0805">Transcription regulation</keyword>
<evidence type="ECO:0000259" key="7">
    <source>
        <dbReference type="PROSITE" id="PS01124"/>
    </source>
</evidence>
<keyword evidence="5" id="KW-0010">Activator</keyword>
<dbReference type="SUPFAM" id="SSF57884">
    <property type="entry name" value="Ada DNA repair protein, N-terminal domain (N-Ada 10)"/>
    <property type="match status" value="1"/>
</dbReference>
<evidence type="ECO:0000256" key="4">
    <source>
        <dbReference type="ARBA" id="ARBA00023125"/>
    </source>
</evidence>
<evidence type="ECO:0000256" key="6">
    <source>
        <dbReference type="ARBA" id="ARBA00023163"/>
    </source>
</evidence>
<dbReference type="Pfam" id="PF12833">
    <property type="entry name" value="HTH_18"/>
    <property type="match status" value="1"/>
</dbReference>
<dbReference type="InterPro" id="IPR016220">
    <property type="entry name" value="Me-P-triester_DNA_alkyl-Trfase"/>
</dbReference>
<dbReference type="SUPFAM" id="SSF46689">
    <property type="entry name" value="Homeodomain-like"/>
    <property type="match status" value="2"/>
</dbReference>
<evidence type="ECO:0000256" key="3">
    <source>
        <dbReference type="ARBA" id="ARBA00023015"/>
    </source>
</evidence>
<dbReference type="Proteomes" id="UP001157114">
    <property type="component" value="Unassembled WGS sequence"/>
</dbReference>
<comment type="cofactor">
    <cofactor evidence="1">
        <name>Zn(2+)</name>
        <dbReference type="ChEBI" id="CHEBI:29105"/>
    </cofactor>
</comment>
<evidence type="ECO:0000313" key="9">
    <source>
        <dbReference type="Proteomes" id="UP001157114"/>
    </source>
</evidence>
<name>A0ABQ6GEA7_9BACL</name>
<feature type="domain" description="HTH araC/xylS-type" evidence="7">
    <location>
        <begin position="90"/>
        <end position="188"/>
    </location>
</feature>